<dbReference type="InterPro" id="IPR000719">
    <property type="entry name" value="Prot_kinase_dom"/>
</dbReference>
<dbReference type="OrthoDB" id="9332038at2759"/>
<dbReference type="SMART" id="SM00220">
    <property type="entry name" value="S_TKc"/>
    <property type="match status" value="1"/>
</dbReference>
<feature type="region of interest" description="Disordered" evidence="11">
    <location>
        <begin position="195"/>
        <end position="225"/>
    </location>
</feature>
<evidence type="ECO:0000313" key="14">
    <source>
        <dbReference type="Proteomes" id="UP001151582"/>
    </source>
</evidence>
<evidence type="ECO:0000256" key="7">
    <source>
        <dbReference type="ARBA" id="ARBA00022741"/>
    </source>
</evidence>
<dbReference type="PROSITE" id="PS50011">
    <property type="entry name" value="PROTEIN_KINASE_DOM"/>
    <property type="match status" value="1"/>
</dbReference>
<dbReference type="EMBL" id="JANBQB010000170">
    <property type="protein sequence ID" value="KAJ1980407.1"/>
    <property type="molecule type" value="Genomic_DNA"/>
</dbReference>
<dbReference type="InterPro" id="IPR011009">
    <property type="entry name" value="Kinase-like_dom_sf"/>
</dbReference>
<feature type="region of interest" description="Disordered" evidence="11">
    <location>
        <begin position="1"/>
        <end position="183"/>
    </location>
</feature>
<feature type="region of interest" description="Disordered" evidence="11">
    <location>
        <begin position="1206"/>
        <end position="1239"/>
    </location>
</feature>
<dbReference type="GO" id="GO:0004674">
    <property type="term" value="F:protein serine/threonine kinase activity"/>
    <property type="evidence" value="ECO:0007669"/>
    <property type="project" value="UniProtKB-KW"/>
</dbReference>
<accession>A0A9W8B3T8</accession>
<dbReference type="PROSITE" id="PS00107">
    <property type="entry name" value="PROTEIN_KINASE_ATP"/>
    <property type="match status" value="1"/>
</dbReference>
<keyword evidence="5" id="KW-0597">Phosphoprotein</keyword>
<evidence type="ECO:0000256" key="8">
    <source>
        <dbReference type="ARBA" id="ARBA00022777"/>
    </source>
</evidence>
<dbReference type="GO" id="GO:0005524">
    <property type="term" value="F:ATP binding"/>
    <property type="evidence" value="ECO:0007669"/>
    <property type="project" value="UniProtKB-UniRule"/>
</dbReference>
<feature type="compositionally biased region" description="Basic and acidic residues" evidence="11">
    <location>
        <begin position="134"/>
        <end position="144"/>
    </location>
</feature>
<reference evidence="13" key="1">
    <citation type="submission" date="2022-07" db="EMBL/GenBank/DDBJ databases">
        <title>Phylogenomic reconstructions and comparative analyses of Kickxellomycotina fungi.</title>
        <authorList>
            <person name="Reynolds N.K."/>
            <person name="Stajich J.E."/>
            <person name="Barry K."/>
            <person name="Grigoriev I.V."/>
            <person name="Crous P."/>
            <person name="Smith M.E."/>
        </authorList>
    </citation>
    <scope>NUCLEOTIDE SEQUENCE</scope>
    <source>
        <strain evidence="13">RSA 567</strain>
    </source>
</reference>
<feature type="compositionally biased region" description="Polar residues" evidence="11">
    <location>
        <begin position="843"/>
        <end position="862"/>
    </location>
</feature>
<feature type="compositionally biased region" description="Polar residues" evidence="11">
    <location>
        <begin position="976"/>
        <end position="989"/>
    </location>
</feature>
<dbReference type="GO" id="GO:0005737">
    <property type="term" value="C:cytoplasm"/>
    <property type="evidence" value="ECO:0007669"/>
    <property type="project" value="UniProtKB-SubCell"/>
</dbReference>
<evidence type="ECO:0000256" key="10">
    <source>
        <dbReference type="PROSITE-ProRule" id="PRU10141"/>
    </source>
</evidence>
<comment type="caution">
    <text evidence="13">The sequence shown here is derived from an EMBL/GenBank/DDBJ whole genome shotgun (WGS) entry which is preliminary data.</text>
</comment>
<keyword evidence="14" id="KW-1185">Reference proteome</keyword>
<feature type="compositionally biased region" description="Polar residues" evidence="11">
    <location>
        <begin position="1230"/>
        <end position="1239"/>
    </location>
</feature>
<evidence type="ECO:0000256" key="11">
    <source>
        <dbReference type="SAM" id="MobiDB-lite"/>
    </source>
</evidence>
<dbReference type="Gene3D" id="3.30.200.20">
    <property type="entry name" value="Phosphorylase Kinase, domain 1"/>
    <property type="match status" value="1"/>
</dbReference>
<feature type="compositionally biased region" description="Polar residues" evidence="11">
    <location>
        <begin position="1206"/>
        <end position="1221"/>
    </location>
</feature>
<evidence type="ECO:0000256" key="3">
    <source>
        <dbReference type="ARBA" id="ARBA00022490"/>
    </source>
</evidence>
<feature type="compositionally biased region" description="Polar residues" evidence="11">
    <location>
        <begin position="196"/>
        <end position="205"/>
    </location>
</feature>
<evidence type="ECO:0000256" key="9">
    <source>
        <dbReference type="ARBA" id="ARBA00022840"/>
    </source>
</evidence>
<feature type="region of interest" description="Disordered" evidence="11">
    <location>
        <begin position="926"/>
        <end position="1059"/>
    </location>
</feature>
<dbReference type="EC" id="2.7.12.1" evidence="13"/>
<dbReference type="PANTHER" id="PTHR24058">
    <property type="entry name" value="DUAL SPECIFICITY PROTEIN KINASE"/>
    <property type="match status" value="1"/>
</dbReference>
<feature type="compositionally biased region" description="Polar residues" evidence="11">
    <location>
        <begin position="1"/>
        <end position="16"/>
    </location>
</feature>
<dbReference type="SUPFAM" id="SSF56112">
    <property type="entry name" value="Protein kinase-like (PK-like)"/>
    <property type="match status" value="1"/>
</dbReference>
<feature type="region of interest" description="Disordered" evidence="11">
    <location>
        <begin position="747"/>
        <end position="862"/>
    </location>
</feature>
<feature type="compositionally biased region" description="Polar residues" evidence="11">
    <location>
        <begin position="81"/>
        <end position="97"/>
    </location>
</feature>
<dbReference type="PANTHER" id="PTHR24058:SF17">
    <property type="entry name" value="HOMEODOMAIN INTERACTING PROTEIN KINASE, ISOFORM D"/>
    <property type="match status" value="1"/>
</dbReference>
<dbReference type="Pfam" id="PF00069">
    <property type="entry name" value="Pkinase"/>
    <property type="match status" value="1"/>
</dbReference>
<dbReference type="GO" id="GO:0004712">
    <property type="term" value="F:protein serine/threonine/tyrosine kinase activity"/>
    <property type="evidence" value="ECO:0007669"/>
    <property type="project" value="UniProtKB-EC"/>
</dbReference>
<dbReference type="InterPro" id="IPR008271">
    <property type="entry name" value="Ser/Thr_kinase_AS"/>
</dbReference>
<dbReference type="FunFam" id="1.10.510.10:FF:000380">
    <property type="entry name" value="Serine/threonine-protein kinase ppk15"/>
    <property type="match status" value="1"/>
</dbReference>
<evidence type="ECO:0000256" key="1">
    <source>
        <dbReference type="ARBA" id="ARBA00004496"/>
    </source>
</evidence>
<keyword evidence="6 13" id="KW-0808">Transferase</keyword>
<comment type="subcellular location">
    <subcellularLocation>
        <location evidence="1">Cytoplasm</location>
    </subcellularLocation>
</comment>
<evidence type="ECO:0000313" key="13">
    <source>
        <dbReference type="EMBL" id="KAJ1980407.1"/>
    </source>
</evidence>
<keyword evidence="7 10" id="KW-0547">Nucleotide-binding</keyword>
<organism evidence="13 14">
    <name type="scientific">Dimargaris verticillata</name>
    <dbReference type="NCBI Taxonomy" id="2761393"/>
    <lineage>
        <taxon>Eukaryota</taxon>
        <taxon>Fungi</taxon>
        <taxon>Fungi incertae sedis</taxon>
        <taxon>Zoopagomycota</taxon>
        <taxon>Kickxellomycotina</taxon>
        <taxon>Dimargaritomycetes</taxon>
        <taxon>Dimargaritales</taxon>
        <taxon>Dimargaritaceae</taxon>
        <taxon>Dimargaris</taxon>
    </lineage>
</organism>
<evidence type="ECO:0000256" key="2">
    <source>
        <dbReference type="ARBA" id="ARBA00008867"/>
    </source>
</evidence>
<dbReference type="PROSITE" id="PS00108">
    <property type="entry name" value="PROTEIN_KINASE_ST"/>
    <property type="match status" value="1"/>
</dbReference>
<keyword evidence="3" id="KW-0963">Cytoplasm</keyword>
<evidence type="ECO:0000256" key="6">
    <source>
        <dbReference type="ARBA" id="ARBA00022679"/>
    </source>
</evidence>
<keyword evidence="9 10" id="KW-0067">ATP-binding</keyword>
<feature type="binding site" evidence="10">
    <location>
        <position position="378"/>
    </location>
    <ligand>
        <name>ATP</name>
        <dbReference type="ChEBI" id="CHEBI:30616"/>
    </ligand>
</feature>
<dbReference type="FunFam" id="3.30.200.20:FF:000087">
    <property type="entry name" value="Dual specificity tyrosine-phosphorylation-regulated kinase 1A"/>
    <property type="match status" value="1"/>
</dbReference>
<gene>
    <name evidence="13" type="primary">YAK1</name>
    <name evidence="13" type="ORF">H4R34_002464</name>
</gene>
<dbReference type="Gene3D" id="1.10.510.10">
    <property type="entry name" value="Transferase(Phosphotransferase) domain 1"/>
    <property type="match status" value="1"/>
</dbReference>
<dbReference type="GO" id="GO:0005634">
    <property type="term" value="C:nucleus"/>
    <property type="evidence" value="ECO:0007669"/>
    <property type="project" value="TreeGrafter"/>
</dbReference>
<feature type="compositionally biased region" description="Low complexity" evidence="11">
    <location>
        <begin position="754"/>
        <end position="774"/>
    </location>
</feature>
<dbReference type="InterPro" id="IPR050494">
    <property type="entry name" value="Ser_Thr_dual-spec_kinase"/>
</dbReference>
<feature type="domain" description="Protein kinase" evidence="12">
    <location>
        <begin position="349"/>
        <end position="680"/>
    </location>
</feature>
<name>A0A9W8B3T8_9FUNG</name>
<proteinExistence type="inferred from homology"/>
<evidence type="ECO:0000259" key="12">
    <source>
        <dbReference type="PROSITE" id="PS50011"/>
    </source>
</evidence>
<dbReference type="InterPro" id="IPR017441">
    <property type="entry name" value="Protein_kinase_ATP_BS"/>
</dbReference>
<dbReference type="Proteomes" id="UP001151582">
    <property type="component" value="Unassembled WGS sequence"/>
</dbReference>
<keyword evidence="4" id="KW-0723">Serine/threonine-protein kinase</keyword>
<sequence length="1313" mass="142660">MSNVHAGSAVALSNDSLAPDHLSLRTAAGPSLQRPHYYQAPTNPAPSPFPSTASSHTCPSAQTTPDLGRMPPSASPPLAANGSQASASPSIDPNTYPSMARSGMTPEHFQHNYRTTPTVAYPPLPEGKPWPPRPDLDAPSRVHGEAAATANNGPMPRRSSWQPSLRSGISEPHPAGPSQLSQSHAYLPTAYPPLTALTQNQTPTSPRHPESSGHSPVVPTEPLSLADRGRSNSLLQLHQQNRQWELELQRLRDERHQQWRESVRQRRESEIRLFTQRRLPFRPLQRLTSSLVQTYKQCNPEFRYELKRNPRRALTKPSDGKYNDGYDNENSDYILYVNDVIIGDGGKKYLIQEPLGSGTFGQVVKCCDLTTNATVAVKVVKNKQAYYKQSLLEVHILRQLNQHYDPDDKRHILRLKDSFVFRKHMCLVFECLSLNLYEVIRQNKFQGLSANLVRVLASQILDCLVVLSEARVIHCDLKPENILLKSIDSASIKVIDFGSACPEQSTGHTYIQSRFYRSPEVLLGLPHTCAIDMWSLGCIVAELFIGLPLFPGSSEYNQLSRIVDMLGCPPVAMLEAGMQAGHYFERCFDTPRERRYRLKSIEQYSRETNREERPSKRYVRGRSLDEVIHLYPMSKRMRSHAALDQERTQRNCLIDFIKGLLTLNPAARWTPQQARLHPFITGKPFTAPFVPPPALAVSAPQGPVLSGTFPRHRSVTGYMYGLDPASATAYRALPAFQREARHSIAHPAGGAGLGAQAAATQVSRTRASRPRAATLTDGTSGRPAPPARPSEIAHQTGPTQMGTLAVGSHPSLHHGGYPSDAPVVPFPTLQDPSTAPLHGQGHNAPSQAPGETSGLSGTHPSDYSTNHQLLYYSIQNGPLTNLATIPAVNPAATGSGLLPSDPATYYSTVPMADRSATFPRHVTGQTMASNAASKPPTHHDVSHSPNASTATRGSPYHPPLHQRRRSFRQSQRQGQYYTSHRPSLSNISRLTDEFGRRTRINDTAPGDPAPSATDAQPGGASTSIGSHPPSATHAPQLPLASHDMGTQPPGYGQPNPSHANALTSAAAYQAFHQSVPQLPLHLQDAPTTAVPATYYALNHSTLALPTSTGLYPHQPPGQFGMVSAGPPQATAYQYSQSLAPSAQGLAHRLSLHPEHTAHHYGPTYPSGKRQGTRSFDASTMLGNATHGVGSTGPLGAMQQSPYTLPPANSQTVASKATSAMSMSRDPSGGVPSNESSMMLSPTEHLSPFAASSMATATPPVSHLPMDQQTVPQTAEVSSLSHSFAHLPARGRSPVPIEQQAHFYGTWGRRRPPG</sequence>
<comment type="similarity">
    <text evidence="2">Belongs to the protein kinase superfamily. CMGC Ser/Thr protein kinase family. MNB/DYRK subfamily.</text>
</comment>
<feature type="compositionally biased region" description="Polar residues" evidence="11">
    <location>
        <begin position="943"/>
        <end position="952"/>
    </location>
</feature>
<evidence type="ECO:0000256" key="4">
    <source>
        <dbReference type="ARBA" id="ARBA00022527"/>
    </source>
</evidence>
<feature type="compositionally biased region" description="Pro residues" evidence="11">
    <location>
        <begin position="120"/>
        <end position="133"/>
    </location>
</feature>
<protein>
    <submittedName>
        <fullName evidence="13">Dual specificity protein kinase yak1</fullName>
        <ecNumber evidence="13">2.7.12.1</ecNumber>
    </submittedName>
</protein>
<evidence type="ECO:0000256" key="5">
    <source>
        <dbReference type="ARBA" id="ARBA00022553"/>
    </source>
</evidence>
<feature type="compositionally biased region" description="Basic and acidic residues" evidence="11">
    <location>
        <begin position="990"/>
        <end position="1000"/>
    </location>
</feature>
<dbReference type="GO" id="GO:0004713">
    <property type="term" value="F:protein tyrosine kinase activity"/>
    <property type="evidence" value="ECO:0007669"/>
    <property type="project" value="TreeGrafter"/>
</dbReference>
<keyword evidence="8 13" id="KW-0418">Kinase</keyword>